<feature type="transmembrane region" description="Helical" evidence="11">
    <location>
        <begin position="77"/>
        <end position="94"/>
    </location>
</feature>
<evidence type="ECO:0000256" key="5">
    <source>
        <dbReference type="ARBA" id="ARBA00022692"/>
    </source>
</evidence>
<keyword evidence="9" id="KW-0564">Palmitate</keyword>
<evidence type="ECO:0000256" key="3">
    <source>
        <dbReference type="ARBA" id="ARBA00021237"/>
    </source>
</evidence>
<evidence type="ECO:0000256" key="8">
    <source>
        <dbReference type="ARBA" id="ARBA00023136"/>
    </source>
</evidence>
<evidence type="ECO:0000313" key="13">
    <source>
        <dbReference type="Proteomes" id="UP000002084"/>
    </source>
</evidence>
<evidence type="ECO:0000256" key="6">
    <source>
        <dbReference type="ARBA" id="ARBA00022729"/>
    </source>
</evidence>
<evidence type="ECO:0000256" key="2">
    <source>
        <dbReference type="ARBA" id="ARBA00008208"/>
    </source>
</evidence>
<feature type="transmembrane region" description="Helical" evidence="11">
    <location>
        <begin position="46"/>
        <end position="65"/>
    </location>
</feature>
<sequence>MYFIMQIVKSRIVMQLKKRSLLFSAVLLTGCSLPPAIPIIGAYYPDWLFCIIAGVILTLVTRRILLRKYQTPPLAGVIYTALFALYSMLFWLVFF</sequence>
<proteinExistence type="inferred from homology"/>
<gene>
    <name evidence="12" type="ordered locus">SARI_03386</name>
</gene>
<keyword evidence="7 11" id="KW-1133">Transmembrane helix</keyword>
<keyword evidence="5 11" id="KW-0812">Transmembrane</keyword>
<dbReference type="InterPro" id="IPR031381">
    <property type="entry name" value="YtcA"/>
</dbReference>
<dbReference type="Proteomes" id="UP000002084">
    <property type="component" value="Chromosome"/>
</dbReference>
<evidence type="ECO:0000256" key="4">
    <source>
        <dbReference type="ARBA" id="ARBA00022475"/>
    </source>
</evidence>
<organism evidence="12 13">
    <name type="scientific">Salmonella arizonae (strain ATCC BAA-731 / CDC346-86 / RSK2980)</name>
    <dbReference type="NCBI Taxonomy" id="41514"/>
    <lineage>
        <taxon>Bacteria</taxon>
        <taxon>Pseudomonadati</taxon>
        <taxon>Pseudomonadota</taxon>
        <taxon>Gammaproteobacteria</taxon>
        <taxon>Enterobacterales</taxon>
        <taxon>Enterobacteriaceae</taxon>
        <taxon>Salmonella</taxon>
    </lineage>
</organism>
<evidence type="ECO:0000256" key="7">
    <source>
        <dbReference type="ARBA" id="ARBA00022989"/>
    </source>
</evidence>
<dbReference type="KEGG" id="ses:SARI_03386"/>
<keyword evidence="10" id="KW-0449">Lipoprotein</keyword>
<name>A9MGJ4_SALAR</name>
<protein>
    <recommendedName>
        <fullName evidence="3">Uncharacterized protein YtcA</fullName>
    </recommendedName>
</protein>
<dbReference type="EMBL" id="CP000880">
    <property type="protein sequence ID" value="ABX23218.1"/>
    <property type="molecule type" value="Genomic_DNA"/>
</dbReference>
<comment type="similarity">
    <text evidence="2">Belongs to the YtcA family.</text>
</comment>
<evidence type="ECO:0000256" key="11">
    <source>
        <dbReference type="SAM" id="Phobius"/>
    </source>
</evidence>
<dbReference type="Pfam" id="PF17090">
    <property type="entry name" value="Ytca"/>
    <property type="match status" value="1"/>
</dbReference>
<dbReference type="AlphaFoldDB" id="A9MGJ4"/>
<evidence type="ECO:0000256" key="9">
    <source>
        <dbReference type="ARBA" id="ARBA00023139"/>
    </source>
</evidence>
<reference evidence="12 13" key="1">
    <citation type="submission" date="2007-11" db="EMBL/GenBank/DDBJ databases">
        <authorList>
            <consortium name="The Salmonella enterica serovar Arizonae Genome Sequencing Project"/>
            <person name="McClelland M."/>
            <person name="Sanderson E.K."/>
            <person name="Porwollik S."/>
            <person name="Spieth J."/>
            <person name="Clifton W.S."/>
            <person name="Fulton R."/>
            <person name="Chunyan W."/>
            <person name="Wollam A."/>
            <person name="Shah N."/>
            <person name="Pepin K."/>
            <person name="Bhonagiri V."/>
            <person name="Nash W."/>
            <person name="Johnson M."/>
            <person name="Thiruvilangam P."/>
            <person name="Wilson R."/>
        </authorList>
    </citation>
    <scope>NUCLEOTIDE SEQUENCE [LARGE SCALE GENOMIC DNA]</scope>
    <source>
        <strain evidence="13">ATCC BAA-731 / CDC346-86 / RSK2980</strain>
    </source>
</reference>
<evidence type="ECO:0000313" key="12">
    <source>
        <dbReference type="EMBL" id="ABX23218.1"/>
    </source>
</evidence>
<evidence type="ECO:0000256" key="1">
    <source>
        <dbReference type="ARBA" id="ARBA00004141"/>
    </source>
</evidence>
<accession>A9MGJ4</accession>
<keyword evidence="8 11" id="KW-0472">Membrane</keyword>
<dbReference type="HOGENOM" id="CLU_157779_1_0_6"/>
<keyword evidence="13" id="KW-1185">Reference proteome</keyword>
<comment type="subcellular location">
    <subcellularLocation>
        <location evidence="1">Membrane</location>
        <topology evidence="1">Multi-pass membrane protein</topology>
    </subcellularLocation>
</comment>
<keyword evidence="6" id="KW-0732">Signal</keyword>
<dbReference type="GO" id="GO:0016020">
    <property type="term" value="C:membrane"/>
    <property type="evidence" value="ECO:0007669"/>
    <property type="project" value="UniProtKB-SubCell"/>
</dbReference>
<evidence type="ECO:0000256" key="10">
    <source>
        <dbReference type="ARBA" id="ARBA00023288"/>
    </source>
</evidence>
<dbReference type="STRING" id="41514.SARI_03386"/>
<keyword evidence="4" id="KW-1003">Cell membrane</keyword>